<evidence type="ECO:0000313" key="2">
    <source>
        <dbReference type="Proteomes" id="UP000324748"/>
    </source>
</evidence>
<dbReference type="AlphaFoldDB" id="A0A5B0M3Y4"/>
<accession>A0A5B0M3Y4</accession>
<keyword evidence="2" id="KW-1185">Reference proteome</keyword>
<reference evidence="1 2" key="1">
    <citation type="submission" date="2019-05" db="EMBL/GenBank/DDBJ databases">
        <title>Emergence of the Ug99 lineage of the wheat stem rust pathogen through somatic hybridization.</title>
        <authorList>
            <person name="Li F."/>
            <person name="Upadhyaya N.M."/>
            <person name="Sperschneider J."/>
            <person name="Matny O."/>
            <person name="Nguyen-Phuc H."/>
            <person name="Mago R."/>
            <person name="Raley C."/>
            <person name="Miller M.E."/>
            <person name="Silverstein K.A.T."/>
            <person name="Henningsen E."/>
            <person name="Hirsch C.D."/>
            <person name="Visser B."/>
            <person name="Pretorius Z.A."/>
            <person name="Steffenson B.J."/>
            <person name="Schwessinger B."/>
            <person name="Dodds P.N."/>
            <person name="Figueroa M."/>
        </authorList>
    </citation>
    <scope>NUCLEOTIDE SEQUENCE [LARGE SCALE GENOMIC DNA]</scope>
    <source>
        <strain evidence="1">21-0</strain>
    </source>
</reference>
<protein>
    <submittedName>
        <fullName evidence="1">Uncharacterized protein</fullName>
    </submittedName>
</protein>
<proteinExistence type="predicted"/>
<dbReference type="Proteomes" id="UP000324748">
    <property type="component" value="Unassembled WGS sequence"/>
</dbReference>
<evidence type="ECO:0000313" key="1">
    <source>
        <dbReference type="EMBL" id="KAA1071482.1"/>
    </source>
</evidence>
<comment type="caution">
    <text evidence="1">The sequence shown here is derived from an EMBL/GenBank/DDBJ whole genome shotgun (WGS) entry which is preliminary data.</text>
</comment>
<gene>
    <name evidence="1" type="ORF">PGT21_009327</name>
</gene>
<dbReference type="EMBL" id="VSWC01000170">
    <property type="protein sequence ID" value="KAA1071482.1"/>
    <property type="molecule type" value="Genomic_DNA"/>
</dbReference>
<name>A0A5B0M3Y4_PUCGR</name>
<organism evidence="1 2">
    <name type="scientific">Puccinia graminis f. sp. tritici</name>
    <dbReference type="NCBI Taxonomy" id="56615"/>
    <lineage>
        <taxon>Eukaryota</taxon>
        <taxon>Fungi</taxon>
        <taxon>Dikarya</taxon>
        <taxon>Basidiomycota</taxon>
        <taxon>Pucciniomycotina</taxon>
        <taxon>Pucciniomycetes</taxon>
        <taxon>Pucciniales</taxon>
        <taxon>Pucciniaceae</taxon>
        <taxon>Puccinia</taxon>
    </lineage>
</organism>
<sequence>MDSMNNLLWRPSFESVGVTHLSPGKQSDLLASPSKPFGRHIHIPDSRLMNEQKSCGTKNQPGFLDCSMEVMTAVDDDRPTTHHRPNQAAMRALIDWLTSWHFALYSVSIDSQEPAKDFLEMKL</sequence>